<feature type="domain" description="Mur ligase central" evidence="13">
    <location>
        <begin position="96"/>
        <end position="273"/>
    </location>
</feature>
<keyword evidence="2 10" id="KW-0436">Ligase</keyword>
<accession>A0ABU9L1G7</accession>
<comment type="function">
    <text evidence="10 11">Involved in cell wall formation. Catalyzes the final step in the synthesis of UDP-N-acetylmuramoyl-pentapeptide, the precursor of murein.</text>
</comment>
<comment type="catalytic activity">
    <reaction evidence="10 11">
        <text>D-alanyl-D-alanine + UDP-N-acetyl-alpha-D-muramoyl-L-alanyl-gamma-D-glutamyl-meso-2,6-diaminopimelate + ATP = UDP-N-acetyl-alpha-D-muramoyl-L-alanyl-gamma-D-glutamyl-meso-2,6-diaminopimeloyl-D-alanyl-D-alanine + ADP + phosphate + H(+)</text>
        <dbReference type="Rhea" id="RHEA:28374"/>
        <dbReference type="ChEBI" id="CHEBI:15378"/>
        <dbReference type="ChEBI" id="CHEBI:30616"/>
        <dbReference type="ChEBI" id="CHEBI:43474"/>
        <dbReference type="ChEBI" id="CHEBI:57822"/>
        <dbReference type="ChEBI" id="CHEBI:61386"/>
        <dbReference type="ChEBI" id="CHEBI:83905"/>
        <dbReference type="ChEBI" id="CHEBI:456216"/>
        <dbReference type="EC" id="6.3.2.10"/>
    </reaction>
</comment>
<evidence type="ECO:0000256" key="1">
    <source>
        <dbReference type="ARBA" id="ARBA00022490"/>
    </source>
</evidence>
<evidence type="ECO:0000256" key="8">
    <source>
        <dbReference type="ARBA" id="ARBA00023306"/>
    </source>
</evidence>
<dbReference type="SUPFAM" id="SSF53244">
    <property type="entry name" value="MurD-like peptide ligases, peptide-binding domain"/>
    <property type="match status" value="1"/>
</dbReference>
<dbReference type="SUPFAM" id="SSF53623">
    <property type="entry name" value="MurD-like peptide ligases, catalytic domain"/>
    <property type="match status" value="1"/>
</dbReference>
<keyword evidence="7 10" id="KW-0573">Peptidoglycan synthesis</keyword>
<evidence type="ECO:0000256" key="11">
    <source>
        <dbReference type="RuleBase" id="RU004136"/>
    </source>
</evidence>
<evidence type="ECO:0000256" key="2">
    <source>
        <dbReference type="ARBA" id="ARBA00022598"/>
    </source>
</evidence>
<dbReference type="Gene3D" id="3.40.1190.10">
    <property type="entry name" value="Mur-like, catalytic domain"/>
    <property type="match status" value="1"/>
</dbReference>
<comment type="caution">
    <text evidence="14">The sequence shown here is derived from an EMBL/GenBank/DDBJ whole genome shotgun (WGS) entry which is preliminary data.</text>
</comment>
<evidence type="ECO:0000256" key="9">
    <source>
        <dbReference type="ARBA" id="ARBA00023316"/>
    </source>
</evidence>
<dbReference type="HAMAP" id="MF_02019">
    <property type="entry name" value="MurF"/>
    <property type="match status" value="1"/>
</dbReference>
<evidence type="ECO:0000259" key="12">
    <source>
        <dbReference type="Pfam" id="PF02875"/>
    </source>
</evidence>
<keyword evidence="8 10" id="KW-0131">Cell cycle</keyword>
<dbReference type="Pfam" id="PF02875">
    <property type="entry name" value="Mur_ligase_C"/>
    <property type="match status" value="1"/>
</dbReference>
<evidence type="ECO:0000256" key="3">
    <source>
        <dbReference type="ARBA" id="ARBA00022618"/>
    </source>
</evidence>
<evidence type="ECO:0000256" key="6">
    <source>
        <dbReference type="ARBA" id="ARBA00022960"/>
    </source>
</evidence>
<dbReference type="NCBIfam" id="TIGR01143">
    <property type="entry name" value="murF"/>
    <property type="match status" value="1"/>
</dbReference>
<dbReference type="GO" id="GO:0047480">
    <property type="term" value="F:UDP-N-acetylmuramoyl-tripeptide-D-alanyl-D-alanine ligase activity"/>
    <property type="evidence" value="ECO:0007669"/>
    <property type="project" value="UniProtKB-EC"/>
</dbReference>
<keyword evidence="3 10" id="KW-0132">Cell division</keyword>
<sequence length="425" mass="47656">MRIEKIYALYKESYKVFKDTRDEAKDAIYFSLKGANFNGNAYAMEALKKGASYAVIDEKQYKVDDRMILVEDALTCLQDLARYHRQQLKVPIIALTGSNGKTTTKELIHVVLDKKFNCYATKGNFNNHIGVPLTLLSITPDHDFGVIEMGANHQHEIEALCNIALPDFGYITNFGRVHLEGFGSFEGVIKGKTEMYRHLKKQGKKVFVNQDDPIQMERTEGMERIVFGSSDGVCKIAFLGADPFVNISFQGMEIKSRLIGNYNFSNIAAAVCIGSYFGVETDKIKIAIEGYIPENNRSQIIHHAGNKIILDAYNANPNSMEAALNNLGTLSDKKKVAVLGDMFELGVDSREEHQNIADQAVKLGLDRIYLIGETFADLSVEGAEVYQFNSFDAFTDHFKHQSFSKTTFLVKASRGMALERILEYL</sequence>
<reference evidence="14 15" key="1">
    <citation type="submission" date="2024-04" db="EMBL/GenBank/DDBJ databases">
        <title>whole genome sequencing of Lutimonas vermicola strain IMCC1616.</title>
        <authorList>
            <person name="Bae S.S."/>
        </authorList>
    </citation>
    <scope>NUCLEOTIDE SEQUENCE [LARGE SCALE GENOMIC DNA]</scope>
    <source>
        <strain evidence="14 15">IMCC1616</strain>
    </source>
</reference>
<dbReference type="EMBL" id="JBCDNA010000001">
    <property type="protein sequence ID" value="MEL4455442.1"/>
    <property type="molecule type" value="Genomic_DNA"/>
</dbReference>
<evidence type="ECO:0000256" key="7">
    <source>
        <dbReference type="ARBA" id="ARBA00022984"/>
    </source>
</evidence>
<evidence type="ECO:0000259" key="13">
    <source>
        <dbReference type="Pfam" id="PF08245"/>
    </source>
</evidence>
<dbReference type="SUPFAM" id="SSF63418">
    <property type="entry name" value="MurE/MurF N-terminal domain"/>
    <property type="match status" value="1"/>
</dbReference>
<dbReference type="Gene3D" id="3.40.1390.10">
    <property type="entry name" value="MurE/MurF, N-terminal domain"/>
    <property type="match status" value="1"/>
</dbReference>
<dbReference type="InterPro" id="IPR036615">
    <property type="entry name" value="Mur_ligase_C_dom_sf"/>
</dbReference>
<dbReference type="EC" id="6.3.2.10" evidence="10 11"/>
<evidence type="ECO:0000256" key="5">
    <source>
        <dbReference type="ARBA" id="ARBA00022840"/>
    </source>
</evidence>
<dbReference type="InterPro" id="IPR004101">
    <property type="entry name" value="Mur_ligase_C"/>
</dbReference>
<keyword evidence="1 10" id="KW-0963">Cytoplasm</keyword>
<dbReference type="Gene3D" id="3.90.190.20">
    <property type="entry name" value="Mur ligase, C-terminal domain"/>
    <property type="match status" value="1"/>
</dbReference>
<dbReference type="PANTHER" id="PTHR43024">
    <property type="entry name" value="UDP-N-ACETYLMURAMOYL-TRIPEPTIDE--D-ALANYL-D-ALANINE LIGASE"/>
    <property type="match status" value="1"/>
</dbReference>
<name>A0ABU9L1G7_9FLAO</name>
<comment type="similarity">
    <text evidence="10">Belongs to the MurCDEF family. MurF subfamily.</text>
</comment>
<organism evidence="14 15">
    <name type="scientific">Lutimonas vermicola</name>
    <dbReference type="NCBI Taxonomy" id="414288"/>
    <lineage>
        <taxon>Bacteria</taxon>
        <taxon>Pseudomonadati</taxon>
        <taxon>Bacteroidota</taxon>
        <taxon>Flavobacteriia</taxon>
        <taxon>Flavobacteriales</taxon>
        <taxon>Flavobacteriaceae</taxon>
        <taxon>Lutimonas</taxon>
    </lineage>
</organism>
<evidence type="ECO:0000313" key="14">
    <source>
        <dbReference type="EMBL" id="MEL4455442.1"/>
    </source>
</evidence>
<protein>
    <recommendedName>
        <fullName evidence="10 11">UDP-N-acetylmuramoyl-tripeptide--D-alanyl-D-alanine ligase</fullName>
        <ecNumber evidence="10 11">6.3.2.10</ecNumber>
    </recommendedName>
    <alternativeName>
        <fullName evidence="10">D-alanyl-D-alanine-adding enzyme</fullName>
    </alternativeName>
</protein>
<dbReference type="RefSeq" id="WP_342159267.1">
    <property type="nucleotide sequence ID" value="NZ_JBCDNA010000001.1"/>
</dbReference>
<keyword evidence="15" id="KW-1185">Reference proteome</keyword>
<comment type="pathway">
    <text evidence="10 11">Cell wall biogenesis; peptidoglycan biosynthesis.</text>
</comment>
<comment type="subcellular location">
    <subcellularLocation>
        <location evidence="10 11">Cytoplasm</location>
    </subcellularLocation>
</comment>
<feature type="binding site" evidence="10">
    <location>
        <begin position="97"/>
        <end position="103"/>
    </location>
    <ligand>
        <name>ATP</name>
        <dbReference type="ChEBI" id="CHEBI:30616"/>
    </ligand>
</feature>
<evidence type="ECO:0000313" key="15">
    <source>
        <dbReference type="Proteomes" id="UP001474120"/>
    </source>
</evidence>
<dbReference type="InterPro" id="IPR051046">
    <property type="entry name" value="MurCDEF_CellWall_CoF430Synth"/>
</dbReference>
<feature type="domain" description="Mur ligase C-terminal" evidence="12">
    <location>
        <begin position="297"/>
        <end position="413"/>
    </location>
</feature>
<dbReference type="Proteomes" id="UP001474120">
    <property type="component" value="Unassembled WGS sequence"/>
</dbReference>
<proteinExistence type="inferred from homology"/>
<dbReference type="PANTHER" id="PTHR43024:SF1">
    <property type="entry name" value="UDP-N-ACETYLMURAMOYL-TRIPEPTIDE--D-ALANYL-D-ALANINE LIGASE"/>
    <property type="match status" value="1"/>
</dbReference>
<keyword evidence="9 10" id="KW-0961">Cell wall biogenesis/degradation</keyword>
<keyword evidence="4 10" id="KW-0547">Nucleotide-binding</keyword>
<dbReference type="InterPro" id="IPR036565">
    <property type="entry name" value="Mur-like_cat_sf"/>
</dbReference>
<dbReference type="InterPro" id="IPR035911">
    <property type="entry name" value="MurE/MurF_N"/>
</dbReference>
<dbReference type="Pfam" id="PF08245">
    <property type="entry name" value="Mur_ligase_M"/>
    <property type="match status" value="1"/>
</dbReference>
<keyword evidence="5 10" id="KW-0067">ATP-binding</keyword>
<evidence type="ECO:0000256" key="10">
    <source>
        <dbReference type="HAMAP-Rule" id="MF_02019"/>
    </source>
</evidence>
<dbReference type="InterPro" id="IPR005863">
    <property type="entry name" value="UDP-N-AcMur_synth"/>
</dbReference>
<gene>
    <name evidence="10 14" type="primary">murF</name>
    <name evidence="14" type="ORF">AABB81_06005</name>
</gene>
<evidence type="ECO:0000256" key="4">
    <source>
        <dbReference type="ARBA" id="ARBA00022741"/>
    </source>
</evidence>
<dbReference type="InterPro" id="IPR013221">
    <property type="entry name" value="Mur_ligase_cen"/>
</dbReference>
<keyword evidence="6 10" id="KW-0133">Cell shape</keyword>